<evidence type="ECO:0008006" key="8">
    <source>
        <dbReference type="Google" id="ProtNLM"/>
    </source>
</evidence>
<dbReference type="GO" id="GO:0016020">
    <property type="term" value="C:membrane"/>
    <property type="evidence" value="ECO:0007669"/>
    <property type="project" value="UniProtKB-SubCell"/>
</dbReference>
<keyword evidence="7" id="KW-1185">Reference proteome</keyword>
<name>A0A0D3L1T1_EMIH1</name>
<dbReference type="GeneID" id="17287236"/>
<reference evidence="6" key="2">
    <citation type="submission" date="2024-10" db="UniProtKB">
        <authorList>
            <consortium name="EnsemblProtists"/>
        </authorList>
    </citation>
    <scope>IDENTIFICATION</scope>
</reference>
<dbReference type="EnsemblProtists" id="EOD41966">
    <property type="protein sequence ID" value="EOD41966"/>
    <property type="gene ID" value="EMIHUDRAFT_61121"/>
</dbReference>
<keyword evidence="3 5" id="KW-1133">Transmembrane helix</keyword>
<dbReference type="AlphaFoldDB" id="A0A0D3L1T1"/>
<dbReference type="InterPro" id="IPR006696">
    <property type="entry name" value="DUF423"/>
</dbReference>
<sequence length="110" mass="11493">MTHALTRLAGLTGASAIGVAAYGAHGLKVDDPQRKVAFENANRYHLIHSAVLLACPSQKRPMVTGSLLVVGTLLFSGSCYAYALTGDREMGKLAPVGGVCMMAGWVSFVV</sequence>
<organism evidence="6 7">
    <name type="scientific">Emiliania huxleyi (strain CCMP1516)</name>
    <dbReference type="NCBI Taxonomy" id="280463"/>
    <lineage>
        <taxon>Eukaryota</taxon>
        <taxon>Haptista</taxon>
        <taxon>Haptophyta</taxon>
        <taxon>Prymnesiophyceae</taxon>
        <taxon>Isochrysidales</taxon>
        <taxon>Noelaerhabdaceae</taxon>
        <taxon>Emiliania</taxon>
    </lineage>
</organism>
<accession>A0A0D3L1T1</accession>
<feature type="transmembrane region" description="Helical" evidence="5">
    <location>
        <begin position="62"/>
        <end position="83"/>
    </location>
</feature>
<proteinExistence type="predicted"/>
<dbReference type="HOGENOM" id="CLU_096548_1_2_1"/>
<dbReference type="OMA" id="VEYQFYH"/>
<evidence type="ECO:0000313" key="7">
    <source>
        <dbReference type="Proteomes" id="UP000013827"/>
    </source>
</evidence>
<dbReference type="STRING" id="2903.R1G1R5"/>
<evidence type="ECO:0000256" key="3">
    <source>
        <dbReference type="ARBA" id="ARBA00022989"/>
    </source>
</evidence>
<evidence type="ECO:0000313" key="6">
    <source>
        <dbReference type="EnsemblProtists" id="EOD41966"/>
    </source>
</evidence>
<dbReference type="eggNOG" id="KOG3472">
    <property type="taxonomic scope" value="Eukaryota"/>
</dbReference>
<dbReference type="PANTHER" id="PTHR43461">
    <property type="entry name" value="TRANSMEMBRANE PROTEIN 256"/>
    <property type="match status" value="1"/>
</dbReference>
<dbReference type="PaxDb" id="2903-EOD41966"/>
<evidence type="ECO:0000256" key="1">
    <source>
        <dbReference type="ARBA" id="ARBA00004141"/>
    </source>
</evidence>
<evidence type="ECO:0000256" key="4">
    <source>
        <dbReference type="ARBA" id="ARBA00023136"/>
    </source>
</evidence>
<dbReference type="RefSeq" id="XP_005794395.1">
    <property type="nucleotide sequence ID" value="XM_005794338.1"/>
</dbReference>
<reference evidence="7" key="1">
    <citation type="journal article" date="2013" name="Nature">
        <title>Pan genome of the phytoplankton Emiliania underpins its global distribution.</title>
        <authorList>
            <person name="Read B.A."/>
            <person name="Kegel J."/>
            <person name="Klute M.J."/>
            <person name="Kuo A."/>
            <person name="Lefebvre S.C."/>
            <person name="Maumus F."/>
            <person name="Mayer C."/>
            <person name="Miller J."/>
            <person name="Monier A."/>
            <person name="Salamov A."/>
            <person name="Young J."/>
            <person name="Aguilar M."/>
            <person name="Claverie J.M."/>
            <person name="Frickenhaus S."/>
            <person name="Gonzalez K."/>
            <person name="Herman E.K."/>
            <person name="Lin Y.C."/>
            <person name="Napier J."/>
            <person name="Ogata H."/>
            <person name="Sarno A.F."/>
            <person name="Shmutz J."/>
            <person name="Schroeder D."/>
            <person name="de Vargas C."/>
            <person name="Verret F."/>
            <person name="von Dassow P."/>
            <person name="Valentin K."/>
            <person name="Van de Peer Y."/>
            <person name="Wheeler G."/>
            <person name="Dacks J.B."/>
            <person name="Delwiche C.F."/>
            <person name="Dyhrman S.T."/>
            <person name="Glockner G."/>
            <person name="John U."/>
            <person name="Richards T."/>
            <person name="Worden A.Z."/>
            <person name="Zhang X."/>
            <person name="Grigoriev I.V."/>
            <person name="Allen A.E."/>
            <person name="Bidle K."/>
            <person name="Borodovsky M."/>
            <person name="Bowler C."/>
            <person name="Brownlee C."/>
            <person name="Cock J.M."/>
            <person name="Elias M."/>
            <person name="Gladyshev V.N."/>
            <person name="Groth M."/>
            <person name="Guda C."/>
            <person name="Hadaegh A."/>
            <person name="Iglesias-Rodriguez M.D."/>
            <person name="Jenkins J."/>
            <person name="Jones B.M."/>
            <person name="Lawson T."/>
            <person name="Leese F."/>
            <person name="Lindquist E."/>
            <person name="Lobanov A."/>
            <person name="Lomsadze A."/>
            <person name="Malik S.B."/>
            <person name="Marsh M.E."/>
            <person name="Mackinder L."/>
            <person name="Mock T."/>
            <person name="Mueller-Roeber B."/>
            <person name="Pagarete A."/>
            <person name="Parker M."/>
            <person name="Probert I."/>
            <person name="Quesneville H."/>
            <person name="Raines C."/>
            <person name="Rensing S.A."/>
            <person name="Riano-Pachon D.M."/>
            <person name="Richier S."/>
            <person name="Rokitta S."/>
            <person name="Shiraiwa Y."/>
            <person name="Soanes D.M."/>
            <person name="van der Giezen M."/>
            <person name="Wahlund T.M."/>
            <person name="Williams B."/>
            <person name="Wilson W."/>
            <person name="Wolfe G."/>
            <person name="Wurch L.L."/>
        </authorList>
    </citation>
    <scope>NUCLEOTIDE SEQUENCE</scope>
</reference>
<dbReference type="Proteomes" id="UP000013827">
    <property type="component" value="Unassembled WGS sequence"/>
</dbReference>
<comment type="subcellular location">
    <subcellularLocation>
        <location evidence="1">Membrane</location>
        <topology evidence="1">Multi-pass membrane protein</topology>
    </subcellularLocation>
</comment>
<dbReference type="Pfam" id="PF04241">
    <property type="entry name" value="DUF423"/>
    <property type="match status" value="1"/>
</dbReference>
<dbReference type="KEGG" id="ehx:EMIHUDRAFT_61121"/>
<evidence type="ECO:0000256" key="5">
    <source>
        <dbReference type="SAM" id="Phobius"/>
    </source>
</evidence>
<dbReference type="PANTHER" id="PTHR43461:SF1">
    <property type="entry name" value="TRANSMEMBRANE PROTEIN 256"/>
    <property type="match status" value="1"/>
</dbReference>
<keyword evidence="4 5" id="KW-0472">Membrane</keyword>
<keyword evidence="2 5" id="KW-0812">Transmembrane</keyword>
<evidence type="ECO:0000256" key="2">
    <source>
        <dbReference type="ARBA" id="ARBA00022692"/>
    </source>
</evidence>
<protein>
    <recommendedName>
        <fullName evidence="8">Transmembrane protein 256</fullName>
    </recommendedName>
</protein>